<dbReference type="NCBIfam" id="TIGR00581">
    <property type="entry name" value="moaC"/>
    <property type="match status" value="1"/>
</dbReference>
<evidence type="ECO:0000313" key="8">
    <source>
        <dbReference type="EMBL" id="TWU42403.1"/>
    </source>
</evidence>
<dbReference type="InterPro" id="IPR002820">
    <property type="entry name" value="Mopterin_CF_biosynth-C_dom"/>
</dbReference>
<dbReference type="InterPro" id="IPR047594">
    <property type="entry name" value="MoaC_bact/euk"/>
</dbReference>
<dbReference type="EC" id="4.6.1.17" evidence="3"/>
<dbReference type="GO" id="GO:0061799">
    <property type="term" value="F:cyclic pyranopterin monophosphate synthase activity"/>
    <property type="evidence" value="ECO:0007669"/>
    <property type="project" value="UniProtKB-EC"/>
</dbReference>
<gene>
    <name evidence="8" type="primary">moaC</name>
    <name evidence="8" type="ORF">Poly41_07000</name>
</gene>
<dbReference type="EMBL" id="SJPV01000001">
    <property type="protein sequence ID" value="TWU42403.1"/>
    <property type="molecule type" value="Genomic_DNA"/>
</dbReference>
<dbReference type="Proteomes" id="UP000319143">
    <property type="component" value="Unassembled WGS sequence"/>
</dbReference>
<dbReference type="PANTHER" id="PTHR22960:SF29">
    <property type="entry name" value="CYCLIC PYRANOPTERIN MONOPHOSPHATE SYNTHASE"/>
    <property type="match status" value="1"/>
</dbReference>
<reference evidence="8 9" key="1">
    <citation type="submission" date="2019-02" db="EMBL/GenBank/DDBJ databases">
        <title>Deep-cultivation of Planctomycetes and their phenomic and genomic characterization uncovers novel biology.</title>
        <authorList>
            <person name="Wiegand S."/>
            <person name="Jogler M."/>
            <person name="Boedeker C."/>
            <person name="Pinto D."/>
            <person name="Vollmers J."/>
            <person name="Rivas-Marin E."/>
            <person name="Kohn T."/>
            <person name="Peeters S.H."/>
            <person name="Heuer A."/>
            <person name="Rast P."/>
            <person name="Oberbeckmann S."/>
            <person name="Bunk B."/>
            <person name="Jeske O."/>
            <person name="Meyerdierks A."/>
            <person name="Storesund J.E."/>
            <person name="Kallscheuer N."/>
            <person name="Luecker S."/>
            <person name="Lage O.M."/>
            <person name="Pohl T."/>
            <person name="Merkel B.J."/>
            <person name="Hornburger P."/>
            <person name="Mueller R.-W."/>
            <person name="Bruemmer F."/>
            <person name="Labrenz M."/>
            <person name="Spormann A.M."/>
            <person name="Op Den Camp H."/>
            <person name="Overmann J."/>
            <person name="Amann R."/>
            <person name="Jetten M.S.M."/>
            <person name="Mascher T."/>
            <person name="Medema M.H."/>
            <person name="Devos D.P."/>
            <person name="Kaster A.-K."/>
            <person name="Ovreas L."/>
            <person name="Rohde M."/>
            <person name="Galperin M.Y."/>
            <person name="Jogler C."/>
        </authorList>
    </citation>
    <scope>NUCLEOTIDE SEQUENCE [LARGE SCALE GENOMIC DNA]</scope>
    <source>
        <strain evidence="8 9">Poly41</strain>
    </source>
</reference>
<protein>
    <recommendedName>
        <fullName evidence="3">cyclic pyranopterin monophosphate synthase</fullName>
        <ecNumber evidence="3">4.6.1.17</ecNumber>
    </recommendedName>
</protein>
<dbReference type="NCBIfam" id="NF006870">
    <property type="entry name" value="PRK09364.1"/>
    <property type="match status" value="1"/>
</dbReference>
<accession>A0A5C6DY88</accession>
<name>A0A5C6DY88_9BACT</name>
<dbReference type="Pfam" id="PF01967">
    <property type="entry name" value="MoaC"/>
    <property type="match status" value="1"/>
</dbReference>
<evidence type="ECO:0000256" key="2">
    <source>
        <dbReference type="ARBA" id="ARBA00005046"/>
    </source>
</evidence>
<evidence type="ECO:0000256" key="6">
    <source>
        <dbReference type="ARBA" id="ARBA00055087"/>
    </source>
</evidence>
<dbReference type="UniPathway" id="UPA00344"/>
<comment type="caution">
    <text evidence="8">The sequence shown here is derived from an EMBL/GenBank/DDBJ whole genome shotgun (WGS) entry which is preliminary data.</text>
</comment>
<proteinExistence type="predicted"/>
<evidence type="ECO:0000313" key="9">
    <source>
        <dbReference type="Proteomes" id="UP000319143"/>
    </source>
</evidence>
<dbReference type="InterPro" id="IPR023045">
    <property type="entry name" value="MoaC"/>
</dbReference>
<dbReference type="InterPro" id="IPR036522">
    <property type="entry name" value="MoaC_sf"/>
</dbReference>
<feature type="domain" description="Molybdopterin cofactor biosynthesis C (MoaC)" evidence="7">
    <location>
        <begin position="1"/>
        <end position="145"/>
    </location>
</feature>
<evidence type="ECO:0000259" key="7">
    <source>
        <dbReference type="Pfam" id="PF01967"/>
    </source>
</evidence>
<dbReference type="Gene3D" id="3.30.70.640">
    <property type="entry name" value="Molybdopterin cofactor biosynthesis C (MoaC) domain"/>
    <property type="match status" value="1"/>
</dbReference>
<organism evidence="8 9">
    <name type="scientific">Novipirellula artificiosorum</name>
    <dbReference type="NCBI Taxonomy" id="2528016"/>
    <lineage>
        <taxon>Bacteria</taxon>
        <taxon>Pseudomonadati</taxon>
        <taxon>Planctomycetota</taxon>
        <taxon>Planctomycetia</taxon>
        <taxon>Pirellulales</taxon>
        <taxon>Pirellulaceae</taxon>
        <taxon>Novipirellula</taxon>
    </lineage>
</organism>
<keyword evidence="4" id="KW-0501">Molybdenum cofactor biosynthesis</keyword>
<evidence type="ECO:0000256" key="1">
    <source>
        <dbReference type="ARBA" id="ARBA00001637"/>
    </source>
</evidence>
<dbReference type="SUPFAM" id="SSF55040">
    <property type="entry name" value="Molybdenum cofactor biosynthesis protein C, MoaC"/>
    <property type="match status" value="1"/>
</dbReference>
<keyword evidence="9" id="KW-1185">Reference proteome</keyword>
<evidence type="ECO:0000256" key="5">
    <source>
        <dbReference type="ARBA" id="ARBA00023239"/>
    </source>
</evidence>
<dbReference type="CDD" id="cd01420">
    <property type="entry name" value="MoaC_PE"/>
    <property type="match status" value="1"/>
</dbReference>
<comment type="catalytic activity">
    <reaction evidence="1">
        <text>(8S)-3',8-cyclo-7,8-dihydroguanosine 5'-triphosphate = cyclic pyranopterin phosphate + diphosphate</text>
        <dbReference type="Rhea" id="RHEA:49580"/>
        <dbReference type="ChEBI" id="CHEBI:33019"/>
        <dbReference type="ChEBI" id="CHEBI:59648"/>
        <dbReference type="ChEBI" id="CHEBI:131766"/>
        <dbReference type="EC" id="4.6.1.17"/>
    </reaction>
</comment>
<comment type="function">
    <text evidence="6">Catalyzes the conversion of (8S)-3',8-cyclo-7,8-dihydroguanosine 5'-triphosphate to cyclic pyranopterin monophosphate (cPMP).</text>
</comment>
<dbReference type="PANTHER" id="PTHR22960">
    <property type="entry name" value="MOLYBDOPTERIN COFACTOR SYNTHESIS PROTEIN A"/>
    <property type="match status" value="1"/>
</dbReference>
<dbReference type="InterPro" id="IPR050105">
    <property type="entry name" value="MoCo_biosynth_MoaA/MoaC"/>
</dbReference>
<keyword evidence="5" id="KW-0456">Lyase</keyword>
<comment type="pathway">
    <text evidence="2">Cofactor biosynthesis; molybdopterin biosynthesis.</text>
</comment>
<dbReference type="GO" id="GO:0006777">
    <property type="term" value="P:Mo-molybdopterin cofactor biosynthetic process"/>
    <property type="evidence" value="ECO:0007669"/>
    <property type="project" value="UniProtKB-KW"/>
</dbReference>
<evidence type="ECO:0000256" key="4">
    <source>
        <dbReference type="ARBA" id="ARBA00023150"/>
    </source>
</evidence>
<dbReference type="AlphaFoldDB" id="A0A5C6DY88"/>
<evidence type="ECO:0000256" key="3">
    <source>
        <dbReference type="ARBA" id="ARBA00012575"/>
    </source>
</evidence>
<sequence>MVDVSTKAITVRQAVATAEIVMNSATAGVIRHQSAAKGDVLGVARLAGIQATKLTAQLIPLCHSIPIESVTIDFQWVVEGPEQRPEGEKQTLLCVATVRTSAKTGVEMEAMTAASIAALTVYDMVKSIDKAISIGPIVLQHKSGGKSGDFHRN</sequence>